<name>A0A811JWE8_9BILA</name>
<feature type="compositionally biased region" description="Basic and acidic residues" evidence="9">
    <location>
        <begin position="410"/>
        <end position="431"/>
    </location>
</feature>
<sequence>MDFAVKGYENKPSTGAFDPFFGIKIANPKVTLDVFNVYCGNLNKVPLKSLTANIEDPNFITMGVIVQTSGSMKSAKNSEYVIWTVEDLVNDKKIKLLLFGSAASAHWKLQTGFVVGLSHLQLAPNSDDKKSSVLTFKLIKDIQVVALGFCPDFGTCQGLKKDGQKCTNHVNLSVSPNCDYHLQQAANKFRSNRGAFSAVSNERPKCAIPREPRSIVVKQEDHGDVMMTKRDMAGTSKVAMKPGDRALIAARARLGQRVLTALADNQSSSKQEESKKVQPTSMKEFLAGKTKEERIRKAILKAGSPQLGKSTQRGVFADLTSPQKPTLTQRPLHFKDLAARAKAAEILKKSQKSTSKLGKRKASIESASPAAKRHFLAKFEDPILRPNDDFVAKMTGNFEKSTEIQGKIGGNDENKAKNGGNTDKKGGTENALDERIKKLLARKSTHQKEIDEDTKEREEKYFKQKEIQEKVESRMTNLMEMKDMNVVTCRVCDYTAPSPSDLCLQLCHDLVRHKATKRWYKCKDCNVKAAVYSKLPTSPCTNCGAKNFERVAMKDERRVELRPKLEVRGEERKFVNV</sequence>
<dbReference type="GO" id="GO:0003697">
    <property type="term" value="F:single-stranded DNA binding"/>
    <property type="evidence" value="ECO:0007669"/>
    <property type="project" value="InterPro"/>
</dbReference>
<dbReference type="Gene3D" id="2.40.50.140">
    <property type="entry name" value="Nucleic acid-binding proteins"/>
    <property type="match status" value="1"/>
</dbReference>
<keyword evidence="4" id="KW-0235">DNA replication</keyword>
<accession>A0A811JWE8</accession>
<dbReference type="GO" id="GO:0003688">
    <property type="term" value="F:DNA replication origin binding"/>
    <property type="evidence" value="ECO:0007669"/>
    <property type="project" value="TreeGrafter"/>
</dbReference>
<feature type="region of interest" description="Disordered" evidence="9">
    <location>
        <begin position="403"/>
        <end position="431"/>
    </location>
</feature>
<comment type="caution">
    <text evidence="11">The sequence shown here is derived from an EMBL/GenBank/DDBJ whole genome shotgun (WGS) entry which is preliminary data.</text>
</comment>
<organism evidence="11 12">
    <name type="scientific">Bursaphelenchus okinawaensis</name>
    <dbReference type="NCBI Taxonomy" id="465554"/>
    <lineage>
        <taxon>Eukaryota</taxon>
        <taxon>Metazoa</taxon>
        <taxon>Ecdysozoa</taxon>
        <taxon>Nematoda</taxon>
        <taxon>Chromadorea</taxon>
        <taxon>Rhabditida</taxon>
        <taxon>Tylenchina</taxon>
        <taxon>Tylenchomorpha</taxon>
        <taxon>Aphelenchoidea</taxon>
        <taxon>Aphelenchoididae</taxon>
        <taxon>Bursaphelenchus</taxon>
    </lineage>
</organism>
<feature type="domain" description="Replication factor Mcm10 C-terminal" evidence="10">
    <location>
        <begin position="260"/>
        <end position="577"/>
    </location>
</feature>
<evidence type="ECO:0000256" key="2">
    <source>
        <dbReference type="ARBA" id="ARBA00009679"/>
    </source>
</evidence>
<evidence type="ECO:0000256" key="9">
    <source>
        <dbReference type="SAM" id="MobiDB-lite"/>
    </source>
</evidence>
<keyword evidence="5" id="KW-0479">Metal-binding</keyword>
<comment type="subcellular location">
    <subcellularLocation>
        <location evidence="1">Nucleus</location>
    </subcellularLocation>
</comment>
<dbReference type="InterPro" id="IPR055065">
    <property type="entry name" value="OB_MCM10"/>
</dbReference>
<protein>
    <recommendedName>
        <fullName evidence="3">Protein MCM10 homolog</fullName>
    </recommendedName>
</protein>
<dbReference type="InterPro" id="IPR040184">
    <property type="entry name" value="Mcm10"/>
</dbReference>
<dbReference type="InterPro" id="IPR015411">
    <property type="entry name" value="Rep_factor_Mcm10_C"/>
</dbReference>
<dbReference type="InterPro" id="IPR015408">
    <property type="entry name" value="Znf_Mcm10/DnaG"/>
</dbReference>
<gene>
    <name evidence="11" type="ORF">BOKJ2_LOCUS2128</name>
</gene>
<dbReference type="Pfam" id="PF09329">
    <property type="entry name" value="zf-primase"/>
    <property type="match status" value="1"/>
</dbReference>
<dbReference type="AlphaFoldDB" id="A0A811JWE8"/>
<dbReference type="GO" id="GO:0043596">
    <property type="term" value="C:nuclear replication fork"/>
    <property type="evidence" value="ECO:0007669"/>
    <property type="project" value="TreeGrafter"/>
</dbReference>
<keyword evidence="12" id="KW-1185">Reference proteome</keyword>
<evidence type="ECO:0000313" key="11">
    <source>
        <dbReference type="EMBL" id="CAD5207444.1"/>
    </source>
</evidence>
<evidence type="ECO:0000313" key="12">
    <source>
        <dbReference type="Proteomes" id="UP000614601"/>
    </source>
</evidence>
<dbReference type="Pfam" id="PF24863">
    <property type="entry name" value="zf-CCCH_Mcm10"/>
    <property type="match status" value="1"/>
</dbReference>
<keyword evidence="6" id="KW-0863">Zinc-finger</keyword>
<dbReference type="EMBL" id="CAJFDH010000001">
    <property type="protein sequence ID" value="CAD5207444.1"/>
    <property type="molecule type" value="Genomic_DNA"/>
</dbReference>
<keyword evidence="7" id="KW-0862">Zinc</keyword>
<dbReference type="Proteomes" id="UP000614601">
    <property type="component" value="Unassembled WGS sequence"/>
</dbReference>
<dbReference type="SMART" id="SM01280">
    <property type="entry name" value="Mcm10"/>
    <property type="match status" value="1"/>
</dbReference>
<comment type="similarity">
    <text evidence="2">Belongs to the MCM10 family.</text>
</comment>
<evidence type="ECO:0000256" key="1">
    <source>
        <dbReference type="ARBA" id="ARBA00004123"/>
    </source>
</evidence>
<evidence type="ECO:0000256" key="6">
    <source>
        <dbReference type="ARBA" id="ARBA00022771"/>
    </source>
</evidence>
<dbReference type="Proteomes" id="UP000783686">
    <property type="component" value="Unassembled WGS sequence"/>
</dbReference>
<dbReference type="OrthoDB" id="273123at2759"/>
<proteinExistence type="inferred from homology"/>
<dbReference type="PANTHER" id="PTHR13454">
    <property type="entry name" value="PROTEIN MCM10 HOMOLOG"/>
    <property type="match status" value="1"/>
</dbReference>
<evidence type="ECO:0000256" key="4">
    <source>
        <dbReference type="ARBA" id="ARBA00022705"/>
    </source>
</evidence>
<evidence type="ECO:0000256" key="3">
    <source>
        <dbReference type="ARBA" id="ARBA00017770"/>
    </source>
</evidence>
<dbReference type="Pfam" id="PF22379">
    <property type="entry name" value="OB_MCM10"/>
    <property type="match status" value="1"/>
</dbReference>
<dbReference type="InterPro" id="IPR056791">
    <property type="entry name" value="Znf_Mcm10_C"/>
</dbReference>
<dbReference type="GO" id="GO:0006270">
    <property type="term" value="P:DNA replication initiation"/>
    <property type="evidence" value="ECO:0007669"/>
    <property type="project" value="InterPro"/>
</dbReference>
<evidence type="ECO:0000256" key="8">
    <source>
        <dbReference type="ARBA" id="ARBA00023242"/>
    </source>
</evidence>
<dbReference type="PANTHER" id="PTHR13454:SF11">
    <property type="entry name" value="PROTEIN MCM10 HOMOLOG"/>
    <property type="match status" value="1"/>
</dbReference>
<dbReference type="EMBL" id="CAJFCW020000001">
    <property type="protein sequence ID" value="CAG9085663.1"/>
    <property type="molecule type" value="Genomic_DNA"/>
</dbReference>
<keyword evidence="8" id="KW-0539">Nucleus</keyword>
<dbReference type="InterPro" id="IPR012340">
    <property type="entry name" value="NA-bd_OB-fold"/>
</dbReference>
<reference evidence="11" key="1">
    <citation type="submission" date="2020-09" db="EMBL/GenBank/DDBJ databases">
        <authorList>
            <person name="Kikuchi T."/>
        </authorList>
    </citation>
    <scope>NUCLEOTIDE SEQUENCE</scope>
    <source>
        <strain evidence="11">SH1</strain>
    </source>
</reference>
<evidence type="ECO:0000256" key="7">
    <source>
        <dbReference type="ARBA" id="ARBA00022833"/>
    </source>
</evidence>
<evidence type="ECO:0000256" key="5">
    <source>
        <dbReference type="ARBA" id="ARBA00022723"/>
    </source>
</evidence>
<dbReference type="Pfam" id="PF09332">
    <property type="entry name" value="Mcm10"/>
    <property type="match status" value="1"/>
</dbReference>
<evidence type="ECO:0000259" key="10">
    <source>
        <dbReference type="SMART" id="SM01280"/>
    </source>
</evidence>
<dbReference type="GO" id="GO:0008270">
    <property type="term" value="F:zinc ion binding"/>
    <property type="evidence" value="ECO:0007669"/>
    <property type="project" value="UniProtKB-KW"/>
</dbReference>